<evidence type="ECO:0000259" key="4">
    <source>
        <dbReference type="Pfam" id="PF01336"/>
    </source>
</evidence>
<name>A0A0R0M0R5_9MICR</name>
<evidence type="ECO:0000256" key="1">
    <source>
        <dbReference type="ARBA" id="ARBA00004123"/>
    </source>
</evidence>
<protein>
    <submittedName>
        <fullName evidence="5">Single-stranded DNA-binding replication protein A (RPA), medium (30 kD) subunit</fullName>
    </submittedName>
</protein>
<organism evidence="5 6">
    <name type="scientific">Pseudoloma neurophilia</name>
    <dbReference type="NCBI Taxonomy" id="146866"/>
    <lineage>
        <taxon>Eukaryota</taxon>
        <taxon>Fungi</taxon>
        <taxon>Fungi incertae sedis</taxon>
        <taxon>Microsporidia</taxon>
        <taxon>Pseudoloma</taxon>
    </lineage>
</organism>
<dbReference type="InterPro" id="IPR040260">
    <property type="entry name" value="RFA2-like"/>
</dbReference>
<dbReference type="GO" id="GO:0006260">
    <property type="term" value="P:DNA replication"/>
    <property type="evidence" value="ECO:0007669"/>
    <property type="project" value="TreeGrafter"/>
</dbReference>
<proteinExistence type="predicted"/>
<feature type="domain" description="OB" evidence="4">
    <location>
        <begin position="41"/>
        <end position="114"/>
    </location>
</feature>
<dbReference type="GO" id="GO:0006289">
    <property type="term" value="P:nucleotide-excision repair"/>
    <property type="evidence" value="ECO:0007669"/>
    <property type="project" value="TreeGrafter"/>
</dbReference>
<dbReference type="Proteomes" id="UP000051530">
    <property type="component" value="Unassembled WGS sequence"/>
</dbReference>
<comment type="subcellular location">
    <subcellularLocation>
        <location evidence="1">Nucleus</location>
    </subcellularLocation>
</comment>
<dbReference type="PANTHER" id="PTHR13989">
    <property type="entry name" value="REPLICATION PROTEIN A-RELATED"/>
    <property type="match status" value="1"/>
</dbReference>
<dbReference type="AlphaFoldDB" id="A0A0R0M0R5"/>
<gene>
    <name evidence="5" type="ORF">M153_7888000945</name>
</gene>
<dbReference type="InterPro" id="IPR004365">
    <property type="entry name" value="NA-bd_OB_tRNA"/>
</dbReference>
<dbReference type="Pfam" id="PF01336">
    <property type="entry name" value="tRNA_anti-codon"/>
    <property type="match status" value="1"/>
</dbReference>
<keyword evidence="2 5" id="KW-0238">DNA-binding</keyword>
<dbReference type="InterPro" id="IPR036388">
    <property type="entry name" value="WH-like_DNA-bd_sf"/>
</dbReference>
<dbReference type="GO" id="GO:0000781">
    <property type="term" value="C:chromosome, telomeric region"/>
    <property type="evidence" value="ECO:0007669"/>
    <property type="project" value="TreeGrafter"/>
</dbReference>
<dbReference type="SUPFAM" id="SSF50249">
    <property type="entry name" value="Nucleic acid-binding proteins"/>
    <property type="match status" value="1"/>
</dbReference>
<dbReference type="EMBL" id="LGUB01001031">
    <property type="protein sequence ID" value="KRH92304.1"/>
    <property type="molecule type" value="Genomic_DNA"/>
</dbReference>
<dbReference type="GO" id="GO:0035861">
    <property type="term" value="C:site of double-strand break"/>
    <property type="evidence" value="ECO:0007669"/>
    <property type="project" value="TreeGrafter"/>
</dbReference>
<dbReference type="PANTHER" id="PTHR13989:SF16">
    <property type="entry name" value="REPLICATION PROTEIN A2"/>
    <property type="match status" value="1"/>
</dbReference>
<dbReference type="VEuPathDB" id="MicrosporidiaDB:M153_7888000945"/>
<keyword evidence="3" id="KW-0539">Nucleus</keyword>
<accession>A0A0R0M0R5</accession>
<dbReference type="GO" id="GO:0000724">
    <property type="term" value="P:double-strand break repair via homologous recombination"/>
    <property type="evidence" value="ECO:0007669"/>
    <property type="project" value="TreeGrafter"/>
</dbReference>
<evidence type="ECO:0000313" key="6">
    <source>
        <dbReference type="Proteomes" id="UP000051530"/>
    </source>
</evidence>
<evidence type="ECO:0000256" key="2">
    <source>
        <dbReference type="ARBA" id="ARBA00023125"/>
    </source>
</evidence>
<dbReference type="Gene3D" id="1.10.10.10">
    <property type="entry name" value="Winged helix-like DNA-binding domain superfamily/Winged helix DNA-binding domain"/>
    <property type="match status" value="1"/>
</dbReference>
<evidence type="ECO:0000313" key="5">
    <source>
        <dbReference type="EMBL" id="KRH92304.1"/>
    </source>
</evidence>
<dbReference type="Gene3D" id="2.40.50.140">
    <property type="entry name" value="Nucleic acid-binding proteins"/>
    <property type="match status" value="1"/>
</dbReference>
<evidence type="ECO:0000256" key="3">
    <source>
        <dbReference type="ARBA" id="ARBA00023242"/>
    </source>
</evidence>
<reference evidence="5 6" key="1">
    <citation type="submission" date="2015-07" db="EMBL/GenBank/DDBJ databases">
        <title>The genome of Pseudoloma neurophilia, a relevant intracellular parasite of the zebrafish.</title>
        <authorList>
            <person name="Ndikumana S."/>
            <person name="Pelin A."/>
            <person name="Sanders J."/>
            <person name="Corradi N."/>
        </authorList>
    </citation>
    <scope>NUCLEOTIDE SEQUENCE [LARGE SCALE GENOMIC DNA]</scope>
    <source>
        <strain evidence="5 6">MK1</strain>
    </source>
</reference>
<keyword evidence="6" id="KW-1185">Reference proteome</keyword>
<dbReference type="GO" id="GO:0005662">
    <property type="term" value="C:DNA replication factor A complex"/>
    <property type="evidence" value="ECO:0007669"/>
    <property type="project" value="TreeGrafter"/>
</dbReference>
<comment type="caution">
    <text evidence="5">The sequence shown here is derived from an EMBL/GenBank/DDBJ whole genome shotgun (WGS) entry which is preliminary data.</text>
</comment>
<sequence>MPESDNHGFIPSSPRRDTAPKSLSAYTLKLLNSQQPINQSVVVVGWVRETKQTNTGVIFQINDGTSQISCSFFPSGPFEEELLNNIEKNNLLKITGTLRTFDNEPSLSVNSIERISDFSYLTYHFLNCILQYKYKIGELKRTTYENKKTSVQSTGNNLREDVLLCFRNNQDENGLHLDLVINMLSEKYKEDEIRNMVNNLLDDCFLFSVDGDNYKTVD</sequence>
<dbReference type="GO" id="GO:0003697">
    <property type="term" value="F:single-stranded DNA binding"/>
    <property type="evidence" value="ECO:0007669"/>
    <property type="project" value="TreeGrafter"/>
</dbReference>
<dbReference type="OrthoDB" id="25571at2759"/>
<dbReference type="InterPro" id="IPR012340">
    <property type="entry name" value="NA-bd_OB-fold"/>
</dbReference>